<dbReference type="HOGENOM" id="CLU_3113525_0_0_6"/>
<protein>
    <submittedName>
        <fullName evidence="1">Uncharacterized protein</fullName>
    </submittedName>
</protein>
<comment type="caution">
    <text evidence="1">The sequence shown here is derived from an EMBL/GenBank/DDBJ whole genome shotgun (WGS) entry which is preliminary data.</text>
</comment>
<gene>
    <name evidence="1" type="ORF">F902_02704</name>
</gene>
<dbReference type="Proteomes" id="UP000013084">
    <property type="component" value="Unassembled WGS sequence"/>
</dbReference>
<accession>N9RK04</accession>
<keyword evidence="2" id="KW-1185">Reference proteome</keyword>
<dbReference type="EMBL" id="APRN01000036">
    <property type="protein sequence ID" value="ENX58304.1"/>
    <property type="molecule type" value="Genomic_DNA"/>
</dbReference>
<reference evidence="1 2" key="1">
    <citation type="submission" date="2013-02" db="EMBL/GenBank/DDBJ databases">
        <title>The Genome Sequence of Acinetobacter sp. CIP 70.18.</title>
        <authorList>
            <consortium name="The Broad Institute Genome Sequencing Platform"/>
            <consortium name="The Broad Institute Genome Sequencing Center for Infectious Disease"/>
            <person name="Cerqueira G."/>
            <person name="Feldgarden M."/>
            <person name="Courvalin P."/>
            <person name="Perichon B."/>
            <person name="Grillot-Courvalin C."/>
            <person name="Clermont D."/>
            <person name="Rocha E."/>
            <person name="Yoon E.-J."/>
            <person name="Nemec A."/>
            <person name="Walker B."/>
            <person name="Young S.K."/>
            <person name="Zeng Q."/>
            <person name="Gargeya S."/>
            <person name="Fitzgerald M."/>
            <person name="Haas B."/>
            <person name="Abouelleil A."/>
            <person name="Alvarado L."/>
            <person name="Arachchi H.M."/>
            <person name="Berlin A.M."/>
            <person name="Chapman S.B."/>
            <person name="Dewar J."/>
            <person name="Goldberg J."/>
            <person name="Griggs A."/>
            <person name="Gujja S."/>
            <person name="Hansen M."/>
            <person name="Howarth C."/>
            <person name="Imamovic A."/>
            <person name="Larimer J."/>
            <person name="McCowan C."/>
            <person name="Murphy C."/>
            <person name="Neiman D."/>
            <person name="Pearson M."/>
            <person name="Priest M."/>
            <person name="Roberts A."/>
            <person name="Saif S."/>
            <person name="Shea T."/>
            <person name="Sisk P."/>
            <person name="Sykes S."/>
            <person name="Wortman J."/>
            <person name="Nusbaum C."/>
            <person name="Birren B."/>
        </authorList>
    </citation>
    <scope>NUCLEOTIDE SEQUENCE [LARGE SCALE GENOMIC DNA]</scope>
    <source>
        <strain evidence="1 2">CIP 70.18</strain>
    </source>
</reference>
<name>N9RK04_9GAMM</name>
<sequence>MPIDFNNVNVNSYKTVGAIIAIIPKRKFLNKPIKTPDASLSSTHSDIPPK</sequence>
<dbReference type="AlphaFoldDB" id="N9RK04"/>
<proteinExistence type="predicted"/>
<evidence type="ECO:0000313" key="2">
    <source>
        <dbReference type="Proteomes" id="UP000013084"/>
    </source>
</evidence>
<evidence type="ECO:0000313" key="1">
    <source>
        <dbReference type="EMBL" id="ENX58304.1"/>
    </source>
</evidence>
<organism evidence="1 2">
    <name type="scientific">Acinetobacter higginsii</name>
    <dbReference type="NCBI Taxonomy" id="70347"/>
    <lineage>
        <taxon>Bacteria</taxon>
        <taxon>Pseudomonadati</taxon>
        <taxon>Pseudomonadota</taxon>
        <taxon>Gammaproteobacteria</taxon>
        <taxon>Moraxellales</taxon>
        <taxon>Moraxellaceae</taxon>
        <taxon>Acinetobacter</taxon>
    </lineage>
</organism>